<dbReference type="PANTHER" id="PTHR46289:SF17">
    <property type="entry name" value="HAT C-TERMINAL DIMERISATION DOMAIN-CONTAINING PROTEIN"/>
    <property type="match status" value="1"/>
</dbReference>
<evidence type="ECO:0000313" key="2">
    <source>
        <dbReference type="Proteomes" id="UP001152795"/>
    </source>
</evidence>
<evidence type="ECO:0000313" key="1">
    <source>
        <dbReference type="EMBL" id="CAB4043358.1"/>
    </source>
</evidence>
<keyword evidence="2" id="KW-1185">Reference proteome</keyword>
<feature type="non-terminal residue" evidence="1">
    <location>
        <position position="374"/>
    </location>
</feature>
<name>A0A6S7KH59_PARCT</name>
<dbReference type="Proteomes" id="UP001152795">
    <property type="component" value="Unassembled WGS sequence"/>
</dbReference>
<dbReference type="InterPro" id="IPR052958">
    <property type="entry name" value="IFN-induced_PKR_regulator"/>
</dbReference>
<dbReference type="OrthoDB" id="1739706at2759"/>
<gene>
    <name evidence="1" type="ORF">PACLA_8A065755</name>
</gene>
<dbReference type="PANTHER" id="PTHR46289">
    <property type="entry name" value="52 KDA REPRESSOR OF THE INHIBITOR OF THE PROTEIN KINASE-LIKE PROTEIN-RELATED"/>
    <property type="match status" value="1"/>
</dbReference>
<dbReference type="EMBL" id="CACRXK020032166">
    <property type="protein sequence ID" value="CAB4043358.1"/>
    <property type="molecule type" value="Genomic_DNA"/>
</dbReference>
<accession>A0A6S7KH59</accession>
<reference evidence="1" key="1">
    <citation type="submission" date="2020-04" db="EMBL/GenBank/DDBJ databases">
        <authorList>
            <person name="Alioto T."/>
            <person name="Alioto T."/>
            <person name="Gomez Garrido J."/>
        </authorList>
    </citation>
    <scope>NUCLEOTIDE SEQUENCE</scope>
    <source>
        <strain evidence="1">A484AB</strain>
    </source>
</reference>
<comment type="caution">
    <text evidence="1">The sequence shown here is derived from an EMBL/GenBank/DDBJ whole genome shotgun (WGS) entry which is preliminary data.</text>
</comment>
<dbReference type="AlphaFoldDB" id="A0A6S7KH59"/>
<organism evidence="1 2">
    <name type="scientific">Paramuricea clavata</name>
    <name type="common">Red gorgonian</name>
    <name type="synonym">Violescent sea-whip</name>
    <dbReference type="NCBI Taxonomy" id="317549"/>
    <lineage>
        <taxon>Eukaryota</taxon>
        <taxon>Metazoa</taxon>
        <taxon>Cnidaria</taxon>
        <taxon>Anthozoa</taxon>
        <taxon>Octocorallia</taxon>
        <taxon>Malacalcyonacea</taxon>
        <taxon>Plexauridae</taxon>
        <taxon>Paramuricea</taxon>
    </lineage>
</organism>
<sequence>MKQIGVNIHNLVGQGYDGAAVMSGKCAGVQEKIRTIVPQALYVHCFAHRLNLVIVQAVKSVVPVADFFAALQLCYNFLSGSNVHSRWIAFQKDMYPNEQPVEFKTMSDTRWACQVRAVSAIKSRFECLIKFLRHVDNTDDNRERALVARNVLDQIDQKFIYCMLLMHDLLLEAKGASDTLQSPELNFLEAANLIESLIEELETYRSEQKSVDYFENSLDMAKENNLSCCTNQSVRQSTVPSNLDNFVILTSIGKRDTISGSSDMKKVVLYPVIDVFLSELRRRFSEQNLEIFRSLSGLDPTSNKFLDFDRISPLARHYNLNLADIQMETKQAKRMLEKKGKVFETIDEFAEFLNPLNLAFSELCKAVKIAMTLP</sequence>
<dbReference type="SUPFAM" id="SSF53098">
    <property type="entry name" value="Ribonuclease H-like"/>
    <property type="match status" value="1"/>
</dbReference>
<protein>
    <submittedName>
        <fullName evidence="1">Zinc finger MYM-type 1-like</fullName>
    </submittedName>
</protein>
<dbReference type="InterPro" id="IPR012337">
    <property type="entry name" value="RNaseH-like_sf"/>
</dbReference>
<proteinExistence type="predicted"/>